<proteinExistence type="inferred from homology"/>
<dbReference type="GO" id="GO:0016887">
    <property type="term" value="F:ATP hydrolysis activity"/>
    <property type="evidence" value="ECO:0007669"/>
    <property type="project" value="InterPro"/>
</dbReference>
<evidence type="ECO:0000259" key="4">
    <source>
        <dbReference type="SMART" id="SM00853"/>
    </source>
</evidence>
<dbReference type="InterPro" id="IPR036890">
    <property type="entry name" value="HATPase_C_sf"/>
</dbReference>
<dbReference type="InterPro" id="IPR002099">
    <property type="entry name" value="MutL/Mlh/PMS"/>
</dbReference>
<dbReference type="GO" id="GO:0005524">
    <property type="term" value="F:ATP binding"/>
    <property type="evidence" value="ECO:0007669"/>
    <property type="project" value="InterPro"/>
</dbReference>
<dbReference type="SUPFAM" id="SSF54211">
    <property type="entry name" value="Ribosomal protein S5 domain 2-like"/>
    <property type="match status" value="1"/>
</dbReference>
<organism evidence="6">
    <name type="scientific">hydrothermal vent metagenome</name>
    <dbReference type="NCBI Taxonomy" id="652676"/>
    <lineage>
        <taxon>unclassified sequences</taxon>
        <taxon>metagenomes</taxon>
        <taxon>ecological metagenomes</taxon>
    </lineage>
</organism>
<dbReference type="Pfam" id="PF08676">
    <property type="entry name" value="MutL_C"/>
    <property type="match status" value="1"/>
</dbReference>
<sequence length="593" mass="64589">MTIRRLPEGTINRIAAGEVIERPASVVKELVENAIDANARQIDVSLVDGGRTLIRVRDDGKGMDAQDLGLAVERHATSKLPDDDLVNIQNLGFRGEALPSIGSVSRLRIVSRARGGDEAHEIRIEGGRQQDIRPASHGNGTDIEVRDLFFAVPARLKFLKTERAETAEAAAIVRRLAMASPQIGFTLMSGERQLINLPANQTGPEGQRQRLSDIMGKDFIENSVLIDATREVFTLQGYASLPTLNRSQSTMQFLFVNGRAVKDRTLLGAIRGAYSDFLMRQRFPMVALFITCPPEFVDVNVHPAKAEVRFRDQASVNRLIVSSIREAIGFAGHRTASTNAEVAISAFQRHNTGHNTGHYPATRPSAAEQGFNEEAQSFAGFQATSGDTSASDLPLNDDDADKPLGAARAQFHENYILAQTRNGIVIVDQHAAHERLVLEQLKASAQKTEIATQPLLVPEVVNLDAASVERFAAAADQLAGAGLVLEQFGPDAIIVREVPAILAGAKIASLIKDLADDLESIGEGQSLNERFEHVLATMACHGSVRSGRRLKPQEMNALLRDMEATPFSGQCNHGRPTYVELSLADIERLFARR</sequence>
<evidence type="ECO:0000256" key="3">
    <source>
        <dbReference type="ARBA" id="ARBA00023204"/>
    </source>
</evidence>
<dbReference type="SMART" id="SM01340">
    <property type="entry name" value="DNA_mis_repair"/>
    <property type="match status" value="1"/>
</dbReference>
<dbReference type="AlphaFoldDB" id="A0A3B0RR68"/>
<evidence type="ECO:0000259" key="5">
    <source>
        <dbReference type="SMART" id="SM01340"/>
    </source>
</evidence>
<evidence type="ECO:0000313" key="6">
    <source>
        <dbReference type="EMBL" id="VAV96144.1"/>
    </source>
</evidence>
<dbReference type="GO" id="GO:0006298">
    <property type="term" value="P:mismatch repair"/>
    <property type="evidence" value="ECO:0007669"/>
    <property type="project" value="InterPro"/>
</dbReference>
<dbReference type="SUPFAM" id="SSF55874">
    <property type="entry name" value="ATPase domain of HSP90 chaperone/DNA topoisomerase II/histidine kinase"/>
    <property type="match status" value="1"/>
</dbReference>
<dbReference type="GO" id="GO:0140664">
    <property type="term" value="F:ATP-dependent DNA damage sensor activity"/>
    <property type="evidence" value="ECO:0007669"/>
    <property type="project" value="InterPro"/>
</dbReference>
<dbReference type="InterPro" id="IPR020568">
    <property type="entry name" value="Ribosomal_Su5_D2-typ_SF"/>
</dbReference>
<comment type="similarity">
    <text evidence="1">Belongs to the DNA mismatch repair MutL/HexB family.</text>
</comment>
<dbReference type="InterPro" id="IPR014762">
    <property type="entry name" value="DNA_mismatch_repair_CS"/>
</dbReference>
<dbReference type="CDD" id="cd00782">
    <property type="entry name" value="MutL_Trans"/>
    <property type="match status" value="1"/>
</dbReference>
<dbReference type="GO" id="GO:0032300">
    <property type="term" value="C:mismatch repair complex"/>
    <property type="evidence" value="ECO:0007669"/>
    <property type="project" value="InterPro"/>
</dbReference>
<dbReference type="Gene3D" id="3.30.230.10">
    <property type="match status" value="1"/>
</dbReference>
<dbReference type="Gene3D" id="3.30.565.10">
    <property type="entry name" value="Histidine kinase-like ATPase, C-terminal domain"/>
    <property type="match status" value="1"/>
</dbReference>
<dbReference type="InterPro" id="IPR013507">
    <property type="entry name" value="DNA_mismatch_S5_2-like"/>
</dbReference>
<dbReference type="Gene3D" id="3.30.1540.20">
    <property type="entry name" value="MutL, C-terminal domain, dimerisation subdomain"/>
    <property type="match status" value="1"/>
</dbReference>
<dbReference type="EMBL" id="UOEC01000132">
    <property type="protein sequence ID" value="VAV96144.1"/>
    <property type="molecule type" value="Genomic_DNA"/>
</dbReference>
<dbReference type="InterPro" id="IPR038973">
    <property type="entry name" value="MutL/Mlh/Pms-like"/>
</dbReference>
<name>A0A3B0RR68_9ZZZZ</name>
<dbReference type="PROSITE" id="PS00058">
    <property type="entry name" value="DNA_MISMATCH_REPAIR_1"/>
    <property type="match status" value="1"/>
</dbReference>
<dbReference type="GO" id="GO:0030983">
    <property type="term" value="F:mismatched DNA binding"/>
    <property type="evidence" value="ECO:0007669"/>
    <property type="project" value="InterPro"/>
</dbReference>
<dbReference type="InterPro" id="IPR042121">
    <property type="entry name" value="MutL_C_regsub"/>
</dbReference>
<dbReference type="NCBIfam" id="TIGR00585">
    <property type="entry name" value="mutl"/>
    <property type="match status" value="1"/>
</dbReference>
<evidence type="ECO:0000256" key="1">
    <source>
        <dbReference type="ARBA" id="ARBA00006082"/>
    </source>
</evidence>
<dbReference type="FunFam" id="3.30.565.10:FF:000003">
    <property type="entry name" value="DNA mismatch repair endonuclease MutL"/>
    <property type="match status" value="1"/>
</dbReference>
<accession>A0A3B0RR68</accession>
<feature type="domain" description="DNA mismatch repair protein S5" evidence="5">
    <location>
        <begin position="211"/>
        <end position="329"/>
    </location>
</feature>
<dbReference type="Pfam" id="PF13589">
    <property type="entry name" value="HATPase_c_3"/>
    <property type="match status" value="1"/>
</dbReference>
<reference evidence="6" key="1">
    <citation type="submission" date="2018-06" db="EMBL/GenBank/DDBJ databases">
        <authorList>
            <person name="Zhirakovskaya E."/>
        </authorList>
    </citation>
    <scope>NUCLEOTIDE SEQUENCE</scope>
</reference>
<evidence type="ECO:0000256" key="2">
    <source>
        <dbReference type="ARBA" id="ARBA00022763"/>
    </source>
</evidence>
<dbReference type="HAMAP" id="MF_00149">
    <property type="entry name" value="DNA_mis_repair"/>
    <property type="match status" value="1"/>
</dbReference>
<dbReference type="PANTHER" id="PTHR10073">
    <property type="entry name" value="DNA MISMATCH REPAIR PROTEIN MLH, PMS, MUTL"/>
    <property type="match status" value="1"/>
</dbReference>
<dbReference type="InterPro" id="IPR014721">
    <property type="entry name" value="Ribsml_uS5_D2-typ_fold_subgr"/>
</dbReference>
<dbReference type="SMART" id="SM00853">
    <property type="entry name" value="MutL_C"/>
    <property type="match status" value="1"/>
</dbReference>
<dbReference type="NCBIfam" id="NF000953">
    <property type="entry name" value="PRK00095.2-4"/>
    <property type="match status" value="1"/>
</dbReference>
<dbReference type="InterPro" id="IPR037198">
    <property type="entry name" value="MutL_C_sf"/>
</dbReference>
<dbReference type="SUPFAM" id="SSF118116">
    <property type="entry name" value="DNA mismatch repair protein MutL"/>
    <property type="match status" value="1"/>
</dbReference>
<dbReference type="InterPro" id="IPR020667">
    <property type="entry name" value="DNA_mismatch_repair_MutL"/>
</dbReference>
<dbReference type="InterPro" id="IPR014790">
    <property type="entry name" value="MutL_C"/>
</dbReference>
<gene>
    <name evidence="6" type="ORF">MNBD_ALPHA08-685</name>
</gene>
<keyword evidence="3" id="KW-0234">DNA repair</keyword>
<keyword evidence="2" id="KW-0227">DNA damage</keyword>
<dbReference type="Gene3D" id="3.30.1370.100">
    <property type="entry name" value="MutL, C-terminal domain, regulatory subdomain"/>
    <property type="match status" value="1"/>
</dbReference>
<dbReference type="CDD" id="cd16926">
    <property type="entry name" value="HATPase_MutL-MLH-PMS-like"/>
    <property type="match status" value="1"/>
</dbReference>
<protein>
    <submittedName>
        <fullName evidence="6">DNA mismatch repair protein MutL</fullName>
    </submittedName>
</protein>
<dbReference type="InterPro" id="IPR042120">
    <property type="entry name" value="MutL_C_dimsub"/>
</dbReference>
<feature type="domain" description="MutL C-terminal dimerisation" evidence="4">
    <location>
        <begin position="407"/>
        <end position="550"/>
    </location>
</feature>
<dbReference type="Pfam" id="PF01119">
    <property type="entry name" value="DNA_mis_repair"/>
    <property type="match status" value="1"/>
</dbReference>
<dbReference type="PANTHER" id="PTHR10073:SF12">
    <property type="entry name" value="DNA MISMATCH REPAIR PROTEIN MLH1"/>
    <property type="match status" value="1"/>
</dbReference>